<organism evidence="1 2">
    <name type="scientific">Nocardiopsis tropica</name>
    <dbReference type="NCBI Taxonomy" id="109330"/>
    <lineage>
        <taxon>Bacteria</taxon>
        <taxon>Bacillati</taxon>
        <taxon>Actinomycetota</taxon>
        <taxon>Actinomycetes</taxon>
        <taxon>Streptosporangiales</taxon>
        <taxon>Nocardiopsidaceae</taxon>
        <taxon>Nocardiopsis</taxon>
    </lineage>
</organism>
<comment type="caution">
    <text evidence="1">The sequence shown here is derived from an EMBL/GenBank/DDBJ whole genome shotgun (WGS) entry which is preliminary data.</text>
</comment>
<dbReference type="Proteomes" id="UP001348641">
    <property type="component" value="Unassembled WGS sequence"/>
</dbReference>
<proteinExistence type="predicted"/>
<gene>
    <name evidence="1" type="ORF">Q8A49_11095</name>
</gene>
<protein>
    <submittedName>
        <fullName evidence="1">Uncharacterized protein</fullName>
    </submittedName>
</protein>
<sequence>MVDDRLYTEGTQEQHRGVLRLRVVLRDRLQALALQEFSHLPHEHVRGVPGPLPLDEYYAPDYLNGTDG</sequence>
<name>A0ABU7KP27_9ACTN</name>
<evidence type="ECO:0000313" key="2">
    <source>
        <dbReference type="Proteomes" id="UP001348641"/>
    </source>
</evidence>
<dbReference type="RefSeq" id="WP_330158204.1">
    <property type="nucleotide sequence ID" value="NZ_BAAAJA010000032.1"/>
</dbReference>
<evidence type="ECO:0000313" key="1">
    <source>
        <dbReference type="EMBL" id="MEE2051038.1"/>
    </source>
</evidence>
<reference evidence="1 2" key="1">
    <citation type="submission" date="2023-07" db="EMBL/GenBank/DDBJ databases">
        <authorList>
            <person name="Girao M."/>
            <person name="Carvalho M.F."/>
        </authorList>
    </citation>
    <scope>NUCLEOTIDE SEQUENCE [LARGE SCALE GENOMIC DNA]</scope>
    <source>
        <strain evidence="1 2">66/93</strain>
    </source>
</reference>
<accession>A0ABU7KP27</accession>
<dbReference type="EMBL" id="JAUUCC010000023">
    <property type="protein sequence ID" value="MEE2051038.1"/>
    <property type="molecule type" value="Genomic_DNA"/>
</dbReference>